<organism evidence="10 11">
    <name type="scientific">Papilio xuthus</name>
    <name type="common">Asian swallowtail butterfly</name>
    <dbReference type="NCBI Taxonomy" id="66420"/>
    <lineage>
        <taxon>Eukaryota</taxon>
        <taxon>Metazoa</taxon>
        <taxon>Ecdysozoa</taxon>
        <taxon>Arthropoda</taxon>
        <taxon>Hexapoda</taxon>
        <taxon>Insecta</taxon>
        <taxon>Pterygota</taxon>
        <taxon>Neoptera</taxon>
        <taxon>Endopterygota</taxon>
        <taxon>Lepidoptera</taxon>
        <taxon>Glossata</taxon>
        <taxon>Ditrysia</taxon>
        <taxon>Papilionoidea</taxon>
        <taxon>Papilionidae</taxon>
        <taxon>Papilioninae</taxon>
        <taxon>Papilio</taxon>
    </lineage>
</organism>
<feature type="domain" description="BTB" evidence="9">
    <location>
        <begin position="1101"/>
        <end position="1163"/>
    </location>
</feature>
<dbReference type="Gene3D" id="2.130.10.30">
    <property type="entry name" value="Regulator of chromosome condensation 1/beta-lactamase-inhibitor protein II"/>
    <property type="match status" value="1"/>
</dbReference>
<dbReference type="CDD" id="cd03156">
    <property type="entry name" value="uroplakin_I_like_LEL"/>
    <property type="match status" value="1"/>
</dbReference>
<dbReference type="Gene3D" id="1.10.1450.10">
    <property type="entry name" value="Tetraspanin"/>
    <property type="match status" value="1"/>
</dbReference>
<evidence type="ECO:0000256" key="7">
    <source>
        <dbReference type="SAM" id="MobiDB-lite"/>
    </source>
</evidence>
<dbReference type="Gene3D" id="3.30.710.10">
    <property type="entry name" value="Potassium Channel Kv1.1, Chain A"/>
    <property type="match status" value="2"/>
</dbReference>
<dbReference type="SUPFAM" id="SSF54695">
    <property type="entry name" value="POZ domain"/>
    <property type="match status" value="2"/>
</dbReference>
<dbReference type="PROSITE" id="PS50097">
    <property type="entry name" value="BTB"/>
    <property type="match status" value="1"/>
</dbReference>
<dbReference type="InterPro" id="IPR018499">
    <property type="entry name" value="Tetraspanin/Peripherin"/>
</dbReference>
<dbReference type="Gene3D" id="1.25.40.20">
    <property type="entry name" value="Ankyrin repeat-containing domain"/>
    <property type="match status" value="1"/>
</dbReference>
<dbReference type="Pfam" id="PF00651">
    <property type="entry name" value="BTB"/>
    <property type="match status" value="1"/>
</dbReference>
<dbReference type="CDD" id="cd18500">
    <property type="entry name" value="BACK_IBtk"/>
    <property type="match status" value="1"/>
</dbReference>
<dbReference type="SMART" id="SM00248">
    <property type="entry name" value="ANK"/>
    <property type="match status" value="2"/>
</dbReference>
<dbReference type="InterPro" id="IPR002110">
    <property type="entry name" value="Ankyrin_rpt"/>
</dbReference>
<proteinExistence type="predicted"/>
<feature type="transmembrane region" description="Helical" evidence="8">
    <location>
        <begin position="464"/>
        <end position="486"/>
    </location>
</feature>
<evidence type="ECO:0000256" key="4">
    <source>
        <dbReference type="ARBA" id="ARBA00022989"/>
    </source>
</evidence>
<dbReference type="SUPFAM" id="SSF48403">
    <property type="entry name" value="Ankyrin repeat"/>
    <property type="match status" value="1"/>
</dbReference>
<dbReference type="InterPro" id="IPR000408">
    <property type="entry name" value="Reg_chr_condens"/>
</dbReference>
<evidence type="ECO:0000313" key="11">
    <source>
        <dbReference type="Proteomes" id="UP000053268"/>
    </source>
</evidence>
<reference evidence="10 11" key="1">
    <citation type="journal article" date="2015" name="Nat. Commun.">
        <title>Outbred genome sequencing and CRISPR/Cas9 gene editing in butterflies.</title>
        <authorList>
            <person name="Li X."/>
            <person name="Fan D."/>
            <person name="Zhang W."/>
            <person name="Liu G."/>
            <person name="Zhang L."/>
            <person name="Zhao L."/>
            <person name="Fang X."/>
            <person name="Chen L."/>
            <person name="Dong Y."/>
            <person name="Chen Y."/>
            <person name="Ding Y."/>
            <person name="Zhao R."/>
            <person name="Feng M."/>
            <person name="Zhu Y."/>
            <person name="Feng Y."/>
            <person name="Jiang X."/>
            <person name="Zhu D."/>
            <person name="Xiang H."/>
            <person name="Feng X."/>
            <person name="Li S."/>
            <person name="Wang J."/>
            <person name="Zhang G."/>
            <person name="Kronforst M.R."/>
            <person name="Wang W."/>
        </authorList>
    </citation>
    <scope>NUCLEOTIDE SEQUENCE [LARGE SCALE GENOMIC DNA]</scope>
    <source>
        <strain evidence="10">Ya'a_city_454_Px</strain>
        <tissue evidence="10">Whole body</tissue>
    </source>
</reference>
<evidence type="ECO:0000256" key="2">
    <source>
        <dbReference type="ARBA" id="ARBA00022692"/>
    </source>
</evidence>
<dbReference type="InterPro" id="IPR000210">
    <property type="entry name" value="BTB/POZ_dom"/>
</dbReference>
<keyword evidence="2 8" id="KW-0812">Transmembrane</keyword>
<dbReference type="InterPro" id="IPR011333">
    <property type="entry name" value="SKP1/BTB/POZ_sf"/>
</dbReference>
<keyword evidence="4 8" id="KW-1133">Transmembrane helix</keyword>
<dbReference type="PANTHER" id="PTHR22872">
    <property type="entry name" value="BTK-BINDING PROTEIN-RELATED"/>
    <property type="match status" value="1"/>
</dbReference>
<dbReference type="GO" id="GO:0016301">
    <property type="term" value="F:kinase activity"/>
    <property type="evidence" value="ECO:0007669"/>
    <property type="project" value="UniProtKB-KW"/>
</dbReference>
<feature type="repeat" description="ANK" evidence="6">
    <location>
        <begin position="91"/>
        <end position="123"/>
    </location>
</feature>
<dbReference type="GO" id="GO:0016020">
    <property type="term" value="C:membrane"/>
    <property type="evidence" value="ECO:0007669"/>
    <property type="project" value="UniProtKB-SubCell"/>
</dbReference>
<dbReference type="PANTHER" id="PTHR22872:SF2">
    <property type="entry name" value="INHIBITOR OF BRUTON TYROSINE KINASE"/>
    <property type="match status" value="1"/>
</dbReference>
<dbReference type="STRING" id="66420.A0A194QII9"/>
<evidence type="ECO:0000256" key="3">
    <source>
        <dbReference type="ARBA" id="ARBA00022737"/>
    </source>
</evidence>
<dbReference type="InterPro" id="IPR051625">
    <property type="entry name" value="Signaling_Regulatory_Domain"/>
</dbReference>
<feature type="transmembrane region" description="Helical" evidence="8">
    <location>
        <begin position="298"/>
        <end position="316"/>
    </location>
</feature>
<comment type="subcellular location">
    <subcellularLocation>
        <location evidence="1">Membrane</location>
        <topology evidence="1">Multi-pass membrane protein</topology>
    </subcellularLocation>
</comment>
<feature type="transmembrane region" description="Helical" evidence="8">
    <location>
        <begin position="328"/>
        <end position="352"/>
    </location>
</feature>
<feature type="region of interest" description="Disordered" evidence="7">
    <location>
        <begin position="1022"/>
        <end position="1042"/>
    </location>
</feature>
<dbReference type="InterPro" id="IPR036770">
    <property type="entry name" value="Ankyrin_rpt-contain_sf"/>
</dbReference>
<dbReference type="PROSITE" id="PS50297">
    <property type="entry name" value="ANK_REP_REGION"/>
    <property type="match status" value="1"/>
</dbReference>
<name>A0A194QII9_PAPXU</name>
<dbReference type="PROSITE" id="PS50088">
    <property type="entry name" value="ANK_REPEAT"/>
    <property type="match status" value="1"/>
</dbReference>
<feature type="region of interest" description="Disordered" evidence="7">
    <location>
        <begin position="1415"/>
        <end position="1452"/>
    </location>
</feature>
<evidence type="ECO:0000259" key="9">
    <source>
        <dbReference type="PROSITE" id="PS50097"/>
    </source>
</evidence>
<protein>
    <submittedName>
        <fullName evidence="10">Inhibitor of Bruton tyrosine kinase</fullName>
    </submittedName>
</protein>
<evidence type="ECO:0000256" key="1">
    <source>
        <dbReference type="ARBA" id="ARBA00004141"/>
    </source>
</evidence>
<dbReference type="Pfam" id="PF00335">
    <property type="entry name" value="Tetraspanin"/>
    <property type="match status" value="1"/>
</dbReference>
<evidence type="ECO:0000313" key="10">
    <source>
        <dbReference type="EMBL" id="KPJ03266.1"/>
    </source>
</evidence>
<evidence type="ECO:0000256" key="6">
    <source>
        <dbReference type="PROSITE-ProRule" id="PRU00023"/>
    </source>
</evidence>
<dbReference type="Pfam" id="PF12796">
    <property type="entry name" value="Ank_2"/>
    <property type="match status" value="1"/>
</dbReference>
<sequence>MSKINIDVDCTRRCRSKSHGQALTSAITKRSVNDESLASFIKATCANFTKAFDYEGRTALHMTASRGRNKLMEWLFRHSMEAFANARDRESGYTPLHRSIFYGQIHSTVALMKLGVNTDIVDKDDYTALEHAMLDRHYMYKHIGDQPSDVYVWGTNSNYTLGTGTQQQRNAPDLLTSFSRTNNSVKQDKRELKRESSKTRVNNLCEREKYRGLLDSRLSSGARILNKMHTTSLPRTCLSCTNVTFFSMASIVCGACVWCIINTEMFKEVNLTVTKSHMIPIIASVVNLKLWFTPLSTIVLILSAITMFTSCCGIFGAGCKMKCAVKCYVFLVTVVSGTAFWLFFVTGTYNIYSNNPPTRRYLQSTIRNYYGKENDLMSFLWDYVMLNYECCGANNYEDFDRSEWQKKNPGLANPVQCCVLKNITNLIPLDPNCTKINSTNVGTYKTFGCFDALREAIKENKGTFIFYAVVLSLSYFLIISFASCIIKGGPLVDPNSWTPMKVTPPKAQSSSTLPVNKEVKVVVPKRVSGHNTMYAEEPPKKVVRVISAVNPAQKYKFDTYPYRGDGVVCLGKFHSVWICEAGGGEAWCAGQTARAGGPPSTALRPAHLRLPEPCLAAAITLTSTIFLLQSGAVVQYGLNSTDNISSSAAKTPTVIKLGSTKPLLKLADPLGVCAGRMHAVAWNPRAVYTWGTNLGQLGHPQEDKVVPAPKRVAVSITTKDQTEIQLVATSDAATVFTTSRGDVYLLHKYLCKKIVIKQINLRQVCVESKVSEQGVYSRVTVLLLTNVGQLHIWQDTTNRLTRCVFGLNHQTLISHVALTHDALYFITKYGEAYIGSISRKTNPVQQPMKKEKDSNKSALVKFLEKDDCTSVRIVKIPNIHRAVAISVDNEGLNFACLQIKPTCGLTSLPELSQSSMSKHMASLLETATQDDILHDVIFKESRTNTDDKPIVCLDNVHPEVFERILRYMYTGSCDVTEFGPCALKISKEDLNAVLKKEKNEIDIEIDAVENPMEVTAFEVYKSQNNKRSNKHRRNTDTPPRSLHCDPVKLVQASAKRLKVMGLHKLLDKYYYRDGIIHLKDSATNTKNSPPPYDRESFPELVDTNVGCKDGTLIPAHKCVLAARLEYFNGMFMHSWTESKVMSTVTLPINYGILLPVINFLYTDSCPEIENSDSIDFICSMLIVADQLFITRLREMCEVTLASLITLKNCAELCQFAHTYNATQLKQCCMEFISLNICNILENRSLDLLEHTLLEDISNYYCKFNPIMSSRVITPFFNSPNDEVVDEFAKNSPVDLSVIDEELKKDDSIIEVNKRKSKQSKKIEYTESEKARMRYESVSSVTSLDLSYDTSGDVTLSLSSIGKENEKKQIEKKDKWIEVPSSQQKQQKVIQARLKAITTAKEILNETPTESFIKLTKSNSSNAMTPIKDNHGPSTSRMSESPKESSFPESNWSPQCNLVVNHIGPKLSQKQRKKLAMQGNDVTTPQNLDNYLSNKLNLGSPPDKPKNPWKICEAPIASSSPKTKAIQFNQILADQKKQKDDFSRIMTKPLALTQLEDKAIEELERFYNVHEIDDELITVRRIELQVSSPQWIHTAPK</sequence>
<keyword evidence="10" id="KW-0418">Kinase</keyword>
<keyword evidence="11" id="KW-1185">Reference proteome</keyword>
<accession>A0A194QII9</accession>
<keyword evidence="10" id="KW-0808">Transferase</keyword>
<dbReference type="SMART" id="SM00225">
    <property type="entry name" value="BTB"/>
    <property type="match status" value="1"/>
</dbReference>
<dbReference type="InterPro" id="IPR008952">
    <property type="entry name" value="Tetraspanin_EC2_sf"/>
</dbReference>
<dbReference type="Pfam" id="PF00415">
    <property type="entry name" value="RCC1"/>
    <property type="match status" value="1"/>
</dbReference>
<keyword evidence="5 8" id="KW-0472">Membrane</keyword>
<evidence type="ECO:0000256" key="8">
    <source>
        <dbReference type="SAM" id="Phobius"/>
    </source>
</evidence>
<dbReference type="SUPFAM" id="SSF50985">
    <property type="entry name" value="RCC1/BLIP-II"/>
    <property type="match status" value="1"/>
</dbReference>
<keyword evidence="3" id="KW-0677">Repeat</keyword>
<keyword evidence="6" id="KW-0040">ANK repeat</keyword>
<dbReference type="Proteomes" id="UP000053268">
    <property type="component" value="Unassembled WGS sequence"/>
</dbReference>
<evidence type="ECO:0000256" key="5">
    <source>
        <dbReference type="ARBA" id="ARBA00023136"/>
    </source>
</evidence>
<feature type="transmembrane region" description="Helical" evidence="8">
    <location>
        <begin position="243"/>
        <end position="261"/>
    </location>
</feature>
<dbReference type="InterPro" id="IPR009091">
    <property type="entry name" value="RCC1/BLIP-II"/>
</dbReference>
<dbReference type="EMBL" id="KQ459185">
    <property type="protein sequence ID" value="KPJ03266.1"/>
    <property type="molecule type" value="Genomic_DNA"/>
</dbReference>
<dbReference type="SUPFAM" id="SSF48652">
    <property type="entry name" value="Tetraspanin"/>
    <property type="match status" value="1"/>
</dbReference>
<gene>
    <name evidence="10" type="ORF">RR46_06422</name>
</gene>